<evidence type="ECO:0000256" key="5">
    <source>
        <dbReference type="SAM" id="Phobius"/>
    </source>
</evidence>
<sequence length="183" mass="18776">MQSFFQRMLGAARLDVPTYEEVEHDKSATGQAAGVVALSALAAGVGAMAQGGIAALLLTGLAALLGWVIWAAIIWAVGTKLLPEAQTEADIGQLLRTLGFAAAPGVLRVFAFIPLLGPLVMLVVAVWMLATTVVAVRQALDYKSTWRAVGVCVIGWVVQLLIIALIGSAAGFGMGGPTPAPAA</sequence>
<keyword evidence="2 5" id="KW-0812">Transmembrane</keyword>
<dbReference type="Pfam" id="PF04893">
    <property type="entry name" value="Yip1"/>
    <property type="match status" value="1"/>
</dbReference>
<dbReference type="EMBL" id="AYKF01000073">
    <property type="protein sequence ID" value="ROO30901.1"/>
    <property type="molecule type" value="Genomic_DNA"/>
</dbReference>
<reference evidence="7 8" key="1">
    <citation type="submission" date="2013-10" db="EMBL/GenBank/DDBJ databases">
        <title>Salinisphaera halophila YIM 95161 Genome Sequencing.</title>
        <authorList>
            <person name="Lai Q."/>
            <person name="Li C."/>
            <person name="Shao Z."/>
        </authorList>
    </citation>
    <scope>NUCLEOTIDE SEQUENCE [LARGE SCALE GENOMIC DNA]</scope>
    <source>
        <strain evidence="7 8">YIM 95161</strain>
    </source>
</reference>
<keyword evidence="4 5" id="KW-0472">Membrane</keyword>
<dbReference type="AlphaFoldDB" id="A0A423PZ67"/>
<proteinExistence type="predicted"/>
<protein>
    <submittedName>
        <fullName evidence="7">Membrane protein</fullName>
    </submittedName>
</protein>
<comment type="subcellular location">
    <subcellularLocation>
        <location evidence="1">Membrane</location>
        <topology evidence="1">Multi-pass membrane protein</topology>
    </subcellularLocation>
</comment>
<evidence type="ECO:0000256" key="2">
    <source>
        <dbReference type="ARBA" id="ARBA00022692"/>
    </source>
</evidence>
<feature type="domain" description="Yip1" evidence="6">
    <location>
        <begin position="36"/>
        <end position="166"/>
    </location>
</feature>
<evidence type="ECO:0000256" key="3">
    <source>
        <dbReference type="ARBA" id="ARBA00022989"/>
    </source>
</evidence>
<dbReference type="Proteomes" id="UP000285123">
    <property type="component" value="Unassembled WGS sequence"/>
</dbReference>
<gene>
    <name evidence="7" type="ORF">SAHL_07320</name>
</gene>
<evidence type="ECO:0000313" key="7">
    <source>
        <dbReference type="EMBL" id="ROO30901.1"/>
    </source>
</evidence>
<dbReference type="RefSeq" id="WP_123590752.1">
    <property type="nucleotide sequence ID" value="NZ_AYKF01000073.1"/>
</dbReference>
<name>A0A423PZ67_9GAMM</name>
<accession>A0A423PZ67</accession>
<evidence type="ECO:0000256" key="1">
    <source>
        <dbReference type="ARBA" id="ARBA00004141"/>
    </source>
</evidence>
<organism evidence="7 8">
    <name type="scientific">Salinisphaera orenii YIM 95161</name>
    <dbReference type="NCBI Taxonomy" id="1051139"/>
    <lineage>
        <taxon>Bacteria</taxon>
        <taxon>Pseudomonadati</taxon>
        <taxon>Pseudomonadota</taxon>
        <taxon>Gammaproteobacteria</taxon>
        <taxon>Salinisphaerales</taxon>
        <taxon>Salinisphaeraceae</taxon>
        <taxon>Salinisphaera</taxon>
    </lineage>
</organism>
<evidence type="ECO:0000313" key="8">
    <source>
        <dbReference type="Proteomes" id="UP000285123"/>
    </source>
</evidence>
<evidence type="ECO:0000259" key="6">
    <source>
        <dbReference type="Pfam" id="PF04893"/>
    </source>
</evidence>
<dbReference type="OrthoDB" id="7061972at2"/>
<keyword evidence="3 5" id="KW-1133">Transmembrane helix</keyword>
<feature type="transmembrane region" description="Helical" evidence="5">
    <location>
        <begin position="148"/>
        <end position="172"/>
    </location>
</feature>
<comment type="caution">
    <text evidence="7">The sequence shown here is derived from an EMBL/GenBank/DDBJ whole genome shotgun (WGS) entry which is preliminary data.</text>
</comment>
<evidence type="ECO:0000256" key="4">
    <source>
        <dbReference type="ARBA" id="ARBA00023136"/>
    </source>
</evidence>
<dbReference type="GO" id="GO:0016020">
    <property type="term" value="C:membrane"/>
    <property type="evidence" value="ECO:0007669"/>
    <property type="project" value="UniProtKB-SubCell"/>
</dbReference>
<dbReference type="InterPro" id="IPR006977">
    <property type="entry name" value="Yip1_dom"/>
</dbReference>